<evidence type="ECO:0000313" key="4">
    <source>
        <dbReference type="Proteomes" id="UP000192611"/>
    </source>
</evidence>
<keyword evidence="1" id="KW-0874">Quinone</keyword>
<keyword evidence="1" id="KW-0830">Ubiquinone</keyword>
<dbReference type="Pfam" id="PF00346">
    <property type="entry name" value="Complex1_49kDa"/>
    <property type="match status" value="2"/>
</dbReference>
<feature type="domain" description="NADH-quinone oxidoreductase subunit D" evidence="2">
    <location>
        <begin position="336"/>
        <end position="410"/>
    </location>
</feature>
<keyword evidence="1" id="KW-0472">Membrane</keyword>
<evidence type="ECO:0000259" key="2">
    <source>
        <dbReference type="Pfam" id="PF00346"/>
    </source>
</evidence>
<dbReference type="GO" id="GO:0050136">
    <property type="term" value="F:NADH dehydrogenase (quinone) (non-electrogenic) activity"/>
    <property type="evidence" value="ECO:0007669"/>
    <property type="project" value="UniProtKB-UniRule"/>
</dbReference>
<comment type="subcellular location">
    <subcellularLocation>
        <location evidence="1">Cell membrane</location>
        <topology evidence="1">Peripheral membrane protein</topology>
        <orientation evidence="1">Cytoplasmic side</orientation>
    </subcellularLocation>
</comment>
<evidence type="ECO:0000313" key="3">
    <source>
        <dbReference type="EMBL" id="OQX90144.1"/>
    </source>
</evidence>
<dbReference type="Gene3D" id="1.10.645.10">
    <property type="entry name" value="Cytochrome-c3 Hydrogenase, chain B"/>
    <property type="match status" value="1"/>
</dbReference>
<dbReference type="AlphaFoldDB" id="A0A1W9S036"/>
<reference evidence="4" key="1">
    <citation type="submission" date="2017-03" db="EMBL/GenBank/DDBJ databases">
        <title>Novel pathways for hydrocarbon cycling and metabolic interdependencies in hydrothermal sediment communities.</title>
        <authorList>
            <person name="Dombrowski N."/>
            <person name="Seitz K."/>
            <person name="Teske A."/>
            <person name="Baker B."/>
        </authorList>
    </citation>
    <scope>NUCLEOTIDE SEQUENCE [LARGE SCALE GENOMIC DNA]</scope>
</reference>
<keyword evidence="1" id="KW-1278">Translocase</keyword>
<comment type="subunit">
    <text evidence="1">NDH-1 is composed of 14 different subunits. Subunits NuoB, C, D, E, F, and G constitute the peripheral sector of the complex.</text>
</comment>
<dbReference type="EC" id="7.1.1.-" evidence="1"/>
<protein>
    <recommendedName>
        <fullName evidence="1">NADH-quinone oxidoreductase subunit D</fullName>
        <ecNumber evidence="1">7.1.1.-</ecNumber>
    </recommendedName>
    <alternativeName>
        <fullName evidence="1">NADH dehydrogenase I subunit D</fullName>
    </alternativeName>
    <alternativeName>
        <fullName evidence="1">NDH-1 subunit D</fullName>
    </alternativeName>
</protein>
<dbReference type="EMBL" id="NATQ01000097">
    <property type="protein sequence ID" value="OQX90144.1"/>
    <property type="molecule type" value="Genomic_DNA"/>
</dbReference>
<dbReference type="GO" id="GO:0048038">
    <property type="term" value="F:quinone binding"/>
    <property type="evidence" value="ECO:0007669"/>
    <property type="project" value="UniProtKB-KW"/>
</dbReference>
<comment type="catalytic activity">
    <reaction evidence="1">
        <text>a quinone + NADH + 5 H(+)(in) = a quinol + NAD(+) + 4 H(+)(out)</text>
        <dbReference type="Rhea" id="RHEA:57888"/>
        <dbReference type="ChEBI" id="CHEBI:15378"/>
        <dbReference type="ChEBI" id="CHEBI:24646"/>
        <dbReference type="ChEBI" id="CHEBI:57540"/>
        <dbReference type="ChEBI" id="CHEBI:57945"/>
        <dbReference type="ChEBI" id="CHEBI:132124"/>
    </reaction>
</comment>
<dbReference type="Proteomes" id="UP000192611">
    <property type="component" value="Unassembled WGS sequence"/>
</dbReference>
<keyword evidence="1" id="KW-1003">Cell membrane</keyword>
<dbReference type="InterPro" id="IPR029014">
    <property type="entry name" value="NiFe-Hase_large"/>
</dbReference>
<proteinExistence type="inferred from homology"/>
<gene>
    <name evidence="1" type="primary">nuoD</name>
    <name evidence="3" type="ORF">B6D57_04665</name>
</gene>
<keyword evidence="1" id="KW-0813">Transport</keyword>
<dbReference type="PANTHER" id="PTHR11993:SF10">
    <property type="entry name" value="NADH DEHYDROGENASE [UBIQUINONE] IRON-SULFUR PROTEIN 2, MITOCHONDRIAL"/>
    <property type="match status" value="1"/>
</dbReference>
<comment type="function">
    <text evidence="1">NDH-1 shuttles electrons from NADH, via FMN and iron-sulfur (Fe-S) centers, to quinones in the respiratory chain. The immediate electron acceptor for the enzyme in this species is believed to be ubiquinone. Couples the redox reaction to proton translocation (for every two electrons transferred, four hydrogen ions are translocated across the cytoplasmic membrane), and thus conserves the redox energy in a proton gradient.</text>
</comment>
<accession>A0A1W9S036</accession>
<comment type="similarity">
    <text evidence="1">Belongs to the complex I 49 kDa subunit family.</text>
</comment>
<feature type="domain" description="NADH-quinone oxidoreductase subunit D" evidence="2">
    <location>
        <begin position="138"/>
        <end position="335"/>
    </location>
</feature>
<comment type="caution">
    <text evidence="3">The sequence shown here is derived from an EMBL/GenBank/DDBJ whole genome shotgun (WGS) entry which is preliminary data.</text>
</comment>
<dbReference type="PANTHER" id="PTHR11993">
    <property type="entry name" value="NADH-UBIQUINONE OXIDOREDUCTASE 49 KDA SUBUNIT"/>
    <property type="match status" value="1"/>
</dbReference>
<organism evidence="3 4">
    <name type="scientific">Candidatus Coatesbacteria bacterium 4484_99</name>
    <dbReference type="NCBI Taxonomy" id="1970774"/>
    <lineage>
        <taxon>Bacteria</taxon>
        <taxon>Candidatus Coatesiibacteriota</taxon>
    </lineage>
</organism>
<name>A0A1W9S036_9BACT</name>
<dbReference type="HAMAP" id="MF_01358">
    <property type="entry name" value="NDH1_NuoD"/>
    <property type="match status" value="1"/>
</dbReference>
<dbReference type="SUPFAM" id="SSF56762">
    <property type="entry name" value="HydB/Nqo4-like"/>
    <property type="match status" value="1"/>
</dbReference>
<dbReference type="GO" id="GO:0005886">
    <property type="term" value="C:plasma membrane"/>
    <property type="evidence" value="ECO:0007669"/>
    <property type="project" value="UniProtKB-SubCell"/>
</dbReference>
<sequence length="410" mass="46710">MITEDELSAIEARPELKKDYRTEEFWMNVGPQHPSTHGVLRLVLKMDGEVIVDCVPQIGYLHRGLDKMAELKTYNQYLPYLDRADYVSAMLTEHCYVMAVEKLAGIEVPERAEYIRVIVSELNRIASHLVWLGVLSLDLGAITPFLYCFREREIIMDLFEMLCGQRLTYNYLRFGGVAFDIDEAVNPNAPHKFLGITVNPGGERGVDFTTLAYRFAEVFPDRVDDYEAILTHNEIFLERMAGIGYLPLDVALSYGVTGPNIRGSGFAYDIRKVDKYSIYEKVYNGTGIEPPTGEKGDCWDRYKVRIQEMRDSCKMIKWCLDNIPDGPIRSKVPRVLKVAEGETYMRIEAPRGEFGIYLVSDGTNKPYRLKLRGPSFSNLSVLPYMIRGYKVADLIAIFGSLDVILPDCDR</sequence>
<dbReference type="NCBIfam" id="NF004739">
    <property type="entry name" value="PRK06075.1"/>
    <property type="match status" value="1"/>
</dbReference>
<keyword evidence="1" id="KW-0520">NAD</keyword>
<dbReference type="GO" id="GO:0051287">
    <property type="term" value="F:NAD binding"/>
    <property type="evidence" value="ECO:0007669"/>
    <property type="project" value="InterPro"/>
</dbReference>
<dbReference type="InterPro" id="IPR001135">
    <property type="entry name" value="NADH_Q_OxRdtase_suD"/>
</dbReference>
<evidence type="ECO:0000256" key="1">
    <source>
        <dbReference type="HAMAP-Rule" id="MF_01358"/>
    </source>
</evidence>
<dbReference type="InterPro" id="IPR022885">
    <property type="entry name" value="NDH1_su_D/H"/>
</dbReference>